<sequence length="282" mass="31089">MELFLELVLTISLPLLISFIVSKFLSRDSAGEELSPFGFDFGFGSRIHNLKSHKPSVVVEDFVGGDEISKCELKQGNSTGIFESRGEAGSKCDDAVTDSVRVVEGEESDSDNGGGEVAEKVIDESADRASGEERTYRDEENARDGVEVEELERDRSKKSGGVNKEGSAEVISVEDDDWVGIDRTELEKEFEAVVKFVKIHDTEDPNFGDELKMRLSGLHKIAMEGSCREPPPLALKISARSKWNAWKQLGNMTPEVAMESYINLVSENIPGWTSKAPPLQEI</sequence>
<dbReference type="Gene3D" id="1.20.80.10">
    <property type="match status" value="1"/>
</dbReference>
<gene>
    <name evidence="6" type="primary">LOC111497222</name>
</gene>
<proteinExistence type="inferred from homology"/>
<dbReference type="RefSeq" id="XP_023003714.1">
    <property type="nucleotide sequence ID" value="XM_023147946.1"/>
</dbReference>
<evidence type="ECO:0000256" key="2">
    <source>
        <dbReference type="ARBA" id="ARBA00023121"/>
    </source>
</evidence>
<dbReference type="PANTHER" id="PTHR23310">
    <property type="entry name" value="ACYL-COA-BINDING PROTEIN, ACBP"/>
    <property type="match status" value="1"/>
</dbReference>
<evidence type="ECO:0000259" key="4">
    <source>
        <dbReference type="PROSITE" id="PS51228"/>
    </source>
</evidence>
<evidence type="ECO:0000313" key="5">
    <source>
        <dbReference type="Proteomes" id="UP000504608"/>
    </source>
</evidence>
<evidence type="ECO:0000256" key="1">
    <source>
        <dbReference type="ARBA" id="ARBA00005567"/>
    </source>
</evidence>
<dbReference type="InterPro" id="IPR000582">
    <property type="entry name" value="Acyl-CoA-binding_protein"/>
</dbReference>
<dbReference type="Pfam" id="PF00887">
    <property type="entry name" value="ACBP"/>
    <property type="match status" value="1"/>
</dbReference>
<dbReference type="Proteomes" id="UP000504608">
    <property type="component" value="Unplaced"/>
</dbReference>
<dbReference type="PROSITE" id="PS51228">
    <property type="entry name" value="ACB_2"/>
    <property type="match status" value="1"/>
</dbReference>
<evidence type="ECO:0000313" key="6">
    <source>
        <dbReference type="RefSeq" id="XP_023003714.1"/>
    </source>
</evidence>
<keyword evidence="2" id="KW-0446">Lipid-binding</keyword>
<name>A0A6J1KU42_CUCMA</name>
<feature type="domain" description="ACB" evidence="4">
    <location>
        <begin position="186"/>
        <end position="274"/>
    </location>
</feature>
<dbReference type="GO" id="GO:0000062">
    <property type="term" value="F:fatty-acyl-CoA binding"/>
    <property type="evidence" value="ECO:0007669"/>
    <property type="project" value="InterPro"/>
</dbReference>
<dbReference type="PANTHER" id="PTHR23310:SF122">
    <property type="entry name" value="ACYL-COA-BINDING DOMAIN-CONTAINING PROTEIN 3"/>
    <property type="match status" value="1"/>
</dbReference>
<dbReference type="OrthoDB" id="71307at2759"/>
<protein>
    <submittedName>
        <fullName evidence="6">Acyl-CoA-binding domain-containing protein 3-like</fullName>
    </submittedName>
</protein>
<dbReference type="InterPro" id="IPR014352">
    <property type="entry name" value="FERM/acyl-CoA-bd_prot_sf"/>
</dbReference>
<dbReference type="KEGG" id="cmax:111497222"/>
<dbReference type="SUPFAM" id="SSF47027">
    <property type="entry name" value="Acyl-CoA binding protein"/>
    <property type="match status" value="1"/>
</dbReference>
<feature type="compositionally biased region" description="Basic and acidic residues" evidence="3">
    <location>
        <begin position="117"/>
        <end position="157"/>
    </location>
</feature>
<organism evidence="5 6">
    <name type="scientific">Cucurbita maxima</name>
    <name type="common">Pumpkin</name>
    <name type="synonym">Winter squash</name>
    <dbReference type="NCBI Taxonomy" id="3661"/>
    <lineage>
        <taxon>Eukaryota</taxon>
        <taxon>Viridiplantae</taxon>
        <taxon>Streptophyta</taxon>
        <taxon>Embryophyta</taxon>
        <taxon>Tracheophyta</taxon>
        <taxon>Spermatophyta</taxon>
        <taxon>Magnoliopsida</taxon>
        <taxon>eudicotyledons</taxon>
        <taxon>Gunneridae</taxon>
        <taxon>Pentapetalae</taxon>
        <taxon>rosids</taxon>
        <taxon>fabids</taxon>
        <taxon>Cucurbitales</taxon>
        <taxon>Cucurbitaceae</taxon>
        <taxon>Cucurbiteae</taxon>
        <taxon>Cucurbita</taxon>
    </lineage>
</organism>
<dbReference type="AlphaFoldDB" id="A0A6J1KU42"/>
<feature type="region of interest" description="Disordered" evidence="3">
    <location>
        <begin position="103"/>
        <end position="167"/>
    </location>
</feature>
<accession>A0A6J1KU42</accession>
<comment type="similarity">
    <text evidence="1">Belongs to the ACBP family.</text>
</comment>
<dbReference type="GO" id="GO:0006631">
    <property type="term" value="P:fatty acid metabolic process"/>
    <property type="evidence" value="ECO:0007669"/>
    <property type="project" value="TreeGrafter"/>
</dbReference>
<dbReference type="InterPro" id="IPR035984">
    <property type="entry name" value="Acyl-CoA-binding_sf"/>
</dbReference>
<reference evidence="6" key="1">
    <citation type="submission" date="2025-08" db="UniProtKB">
        <authorList>
            <consortium name="RefSeq"/>
        </authorList>
    </citation>
    <scope>IDENTIFICATION</scope>
    <source>
        <tissue evidence="6">Young leaves</tissue>
    </source>
</reference>
<evidence type="ECO:0000256" key="3">
    <source>
        <dbReference type="SAM" id="MobiDB-lite"/>
    </source>
</evidence>
<keyword evidence="5" id="KW-1185">Reference proteome</keyword>
<dbReference type="GeneID" id="111497222"/>